<dbReference type="InterPro" id="IPR050640">
    <property type="entry name" value="Bact_2-comp_sensor_kinase"/>
</dbReference>
<organism evidence="5 6">
    <name type="scientific">Flavobacterium cerinum</name>
    <dbReference type="NCBI Taxonomy" id="2502784"/>
    <lineage>
        <taxon>Bacteria</taxon>
        <taxon>Pseudomonadati</taxon>
        <taxon>Bacteroidota</taxon>
        <taxon>Flavobacteriia</taxon>
        <taxon>Flavobacteriales</taxon>
        <taxon>Flavobacteriaceae</taxon>
        <taxon>Flavobacterium</taxon>
    </lineage>
</organism>
<dbReference type="Gene3D" id="1.25.40.10">
    <property type="entry name" value="Tetratricopeptide repeat domain"/>
    <property type="match status" value="2"/>
</dbReference>
<reference evidence="5 6" key="1">
    <citation type="submission" date="2019-01" db="EMBL/GenBank/DDBJ databases">
        <title>Flavobacterium sp. nov.,isolated from freshwater.</title>
        <authorList>
            <person name="Zhang R."/>
            <person name="Du Z.-J."/>
        </authorList>
    </citation>
    <scope>NUCLEOTIDE SEQUENCE [LARGE SCALE GENOMIC DNA]</scope>
    <source>
        <strain evidence="5 6">1E403</strain>
    </source>
</reference>
<dbReference type="Gene3D" id="3.30.565.10">
    <property type="entry name" value="Histidine kinase-like ATPase, C-terminal domain"/>
    <property type="match status" value="1"/>
</dbReference>
<dbReference type="OrthoDB" id="6190788at2"/>
<dbReference type="InterPro" id="IPR036890">
    <property type="entry name" value="HATPase_C_sf"/>
</dbReference>
<evidence type="ECO:0000313" key="5">
    <source>
        <dbReference type="EMBL" id="RWW91659.1"/>
    </source>
</evidence>
<dbReference type="Pfam" id="PF13176">
    <property type="entry name" value="TPR_7"/>
    <property type="match status" value="1"/>
</dbReference>
<dbReference type="RefSeq" id="WP_128391509.1">
    <property type="nucleotide sequence ID" value="NZ_SBII01000020.1"/>
</dbReference>
<keyword evidence="6" id="KW-1185">Reference proteome</keyword>
<dbReference type="SUPFAM" id="SSF81901">
    <property type="entry name" value="HCP-like"/>
    <property type="match status" value="1"/>
</dbReference>
<dbReference type="Pfam" id="PF06580">
    <property type="entry name" value="His_kinase"/>
    <property type="match status" value="1"/>
</dbReference>
<evidence type="ECO:0000259" key="4">
    <source>
        <dbReference type="Pfam" id="PF06580"/>
    </source>
</evidence>
<accession>A0A3S3Q7D9</accession>
<gene>
    <name evidence="5" type="ORF">EPI11_18660</name>
</gene>
<dbReference type="GO" id="GO:0016020">
    <property type="term" value="C:membrane"/>
    <property type="evidence" value="ECO:0007669"/>
    <property type="project" value="InterPro"/>
</dbReference>
<dbReference type="AlphaFoldDB" id="A0A3S3Q7D9"/>
<feature type="domain" description="Signal transduction histidine kinase internal region" evidence="4">
    <location>
        <begin position="455"/>
        <end position="532"/>
    </location>
</feature>
<proteinExistence type="predicted"/>
<comment type="caution">
    <text evidence="5">The sequence shown here is derived from an EMBL/GenBank/DDBJ whole genome shotgun (WGS) entry which is preliminary data.</text>
</comment>
<evidence type="ECO:0000256" key="2">
    <source>
        <dbReference type="SAM" id="Phobius"/>
    </source>
</evidence>
<feature type="repeat" description="TPR" evidence="1">
    <location>
        <begin position="340"/>
        <end position="373"/>
    </location>
</feature>
<name>A0A3S3Q7D9_9FLAO</name>
<feature type="repeat" description="TPR" evidence="1">
    <location>
        <begin position="222"/>
        <end position="255"/>
    </location>
</feature>
<dbReference type="SMART" id="SM00028">
    <property type="entry name" value="TPR"/>
    <property type="match status" value="6"/>
</dbReference>
<dbReference type="InterPro" id="IPR011990">
    <property type="entry name" value="TPR-like_helical_dom_sf"/>
</dbReference>
<evidence type="ECO:0000313" key="6">
    <source>
        <dbReference type="Proteomes" id="UP000287527"/>
    </source>
</evidence>
<dbReference type="InterPro" id="IPR019734">
    <property type="entry name" value="TPR_rpt"/>
</dbReference>
<feature type="signal peptide" evidence="3">
    <location>
        <begin position="1"/>
        <end position="26"/>
    </location>
</feature>
<keyword evidence="1" id="KW-0802">TPR repeat</keyword>
<keyword evidence="2" id="KW-1133">Transmembrane helix</keyword>
<keyword evidence="2" id="KW-0472">Membrane</keyword>
<sequence length="655" mass="75328">MTKNYIIKSLFTAALLSLFISSVGFSQDKTVDSLIMVMNSKAPDTIILKTFEYMYHNEYLPEDKKKDYEDKVKAIVKRNLSKSGLTDDQRNYLISFSAVPYMDEFKALFNNDPGKAIFFIDKVIAIYRKTKRNKELASLLVTKGACHNRIDDQKTAISCFYEALRMAEKLKDTNGIVYASNAIATTYMEQLNFKSAIPYYKKGLEFYQSQKILSPSEKIQYSSLCYNLGNAYQYIDDLDQALKYLNKGYDISINSEDNQIAGPILRLLGTVNFKLKKYDASLSFYERSLELTKNDYMKAYTFSFMAGTYVAKKEYSKAISAAEKAIQDGKNGPKSFTILTNAYLNLHEAYRGLGQFDKALSAYKNGIAYKDSMGREQIQKELRDQSEQYAFEKKTLLSKIAQDKKMQKEIGSRNRVIYLSVFVAILLLIGILFLYYRNKQRQNIQKNKNDELKQRLLLTQMTPHFIFNSITNIQGLIQSKKDTEAVRYLGKFSKLTRQILEHSRENFVVLSEELNMLENYLAIQKLLYNDKFTYEIIVDGAIDVNNFLVPPMLTQPFIENAIKHGLKNRPEGGLVSINYYLNENRLYFEVSDNGSGLQEKSLKEYQSLSTQITQERLDSIAAKSGIVIHTENNTDSDNKIQGVKTFFEIPYQFNS</sequence>
<dbReference type="SUPFAM" id="SSF55874">
    <property type="entry name" value="ATPase domain of HSP90 chaperone/DNA topoisomerase II/histidine kinase"/>
    <property type="match status" value="1"/>
</dbReference>
<dbReference type="InterPro" id="IPR010559">
    <property type="entry name" value="Sig_transdc_His_kin_internal"/>
</dbReference>
<keyword evidence="3" id="KW-0732">Signal</keyword>
<dbReference type="EMBL" id="SBII01000020">
    <property type="protein sequence ID" value="RWW91659.1"/>
    <property type="molecule type" value="Genomic_DNA"/>
</dbReference>
<protein>
    <submittedName>
        <fullName evidence="5">Tetratricopeptide repeat protein</fullName>
    </submittedName>
</protein>
<dbReference type="GO" id="GO:0000155">
    <property type="term" value="F:phosphorelay sensor kinase activity"/>
    <property type="evidence" value="ECO:0007669"/>
    <property type="project" value="InterPro"/>
</dbReference>
<dbReference type="PROSITE" id="PS50005">
    <property type="entry name" value="TPR"/>
    <property type="match status" value="3"/>
</dbReference>
<dbReference type="Pfam" id="PF13424">
    <property type="entry name" value="TPR_12"/>
    <property type="match status" value="1"/>
</dbReference>
<dbReference type="PANTHER" id="PTHR34220">
    <property type="entry name" value="SENSOR HISTIDINE KINASE YPDA"/>
    <property type="match status" value="1"/>
</dbReference>
<feature type="chain" id="PRO_5018588541" evidence="3">
    <location>
        <begin position="27"/>
        <end position="655"/>
    </location>
</feature>
<feature type="transmembrane region" description="Helical" evidence="2">
    <location>
        <begin position="416"/>
        <end position="436"/>
    </location>
</feature>
<feature type="repeat" description="TPR" evidence="1">
    <location>
        <begin position="262"/>
        <end position="295"/>
    </location>
</feature>
<evidence type="ECO:0000256" key="1">
    <source>
        <dbReference type="PROSITE-ProRule" id="PRU00339"/>
    </source>
</evidence>
<dbReference type="PANTHER" id="PTHR34220:SF7">
    <property type="entry name" value="SENSOR HISTIDINE KINASE YPDA"/>
    <property type="match status" value="1"/>
</dbReference>
<evidence type="ECO:0000256" key="3">
    <source>
        <dbReference type="SAM" id="SignalP"/>
    </source>
</evidence>
<dbReference type="Proteomes" id="UP000287527">
    <property type="component" value="Unassembled WGS sequence"/>
</dbReference>
<keyword evidence="2" id="KW-0812">Transmembrane</keyword>